<accession>A0A7S0PU81</accession>
<feature type="region of interest" description="Disordered" evidence="1">
    <location>
        <begin position="262"/>
        <end position="286"/>
    </location>
</feature>
<feature type="compositionally biased region" description="Low complexity" evidence="1">
    <location>
        <begin position="203"/>
        <end position="218"/>
    </location>
</feature>
<dbReference type="InterPro" id="IPR018392">
    <property type="entry name" value="LysM"/>
</dbReference>
<name>A0A7S0PU81_MICPS</name>
<evidence type="ECO:0000313" key="3">
    <source>
        <dbReference type="EMBL" id="CAD8591143.1"/>
    </source>
</evidence>
<dbReference type="EMBL" id="HBEV01011064">
    <property type="protein sequence ID" value="CAD8591143.1"/>
    <property type="molecule type" value="Transcribed_RNA"/>
</dbReference>
<dbReference type="Gene3D" id="3.10.350.10">
    <property type="entry name" value="LysM domain"/>
    <property type="match status" value="1"/>
</dbReference>
<dbReference type="CDD" id="cd00118">
    <property type="entry name" value="LysM"/>
    <property type="match status" value="1"/>
</dbReference>
<dbReference type="PANTHER" id="PTHR20932">
    <property type="entry name" value="LYSM AND PUTATIVE PEPTIDOGLYCAN-BINDING DOMAIN-CONTAINING PROTEIN"/>
    <property type="match status" value="1"/>
</dbReference>
<dbReference type="PROSITE" id="PS51782">
    <property type="entry name" value="LYSM"/>
    <property type="match status" value="1"/>
</dbReference>
<protein>
    <recommendedName>
        <fullName evidence="2">LysM domain-containing protein</fullName>
    </recommendedName>
</protein>
<dbReference type="PANTHER" id="PTHR20932:SF8">
    <property type="entry name" value="LD22649P"/>
    <property type="match status" value="1"/>
</dbReference>
<gene>
    <name evidence="3" type="ORF">MSP1404_LOCUS8547</name>
</gene>
<feature type="region of interest" description="Disordered" evidence="1">
    <location>
        <begin position="67"/>
        <end position="96"/>
    </location>
</feature>
<dbReference type="InterPro" id="IPR045030">
    <property type="entry name" value="LYSM1-4"/>
</dbReference>
<evidence type="ECO:0000259" key="2">
    <source>
        <dbReference type="PROSITE" id="PS51782"/>
    </source>
</evidence>
<proteinExistence type="predicted"/>
<organism evidence="3">
    <name type="scientific">Micromonas pusilla</name>
    <name type="common">Picoplanktonic green alga</name>
    <name type="synonym">Chromulina pusilla</name>
    <dbReference type="NCBI Taxonomy" id="38833"/>
    <lineage>
        <taxon>Eukaryota</taxon>
        <taxon>Viridiplantae</taxon>
        <taxon>Chlorophyta</taxon>
        <taxon>Mamiellophyceae</taxon>
        <taxon>Mamiellales</taxon>
        <taxon>Mamiellaceae</taxon>
        <taxon>Micromonas</taxon>
    </lineage>
</organism>
<dbReference type="AlphaFoldDB" id="A0A7S0PU81"/>
<dbReference type="InterPro" id="IPR036779">
    <property type="entry name" value="LysM_dom_sf"/>
</dbReference>
<reference evidence="3" key="1">
    <citation type="submission" date="2021-01" db="EMBL/GenBank/DDBJ databases">
        <authorList>
            <person name="Corre E."/>
            <person name="Pelletier E."/>
            <person name="Niang G."/>
            <person name="Scheremetjew M."/>
            <person name="Finn R."/>
            <person name="Kale V."/>
            <person name="Holt S."/>
            <person name="Cochrane G."/>
            <person name="Meng A."/>
            <person name="Brown T."/>
            <person name="Cohen L."/>
        </authorList>
    </citation>
    <scope>NUCLEOTIDE SEQUENCE</scope>
    <source>
        <strain evidence="3">CCMP494</strain>
    </source>
</reference>
<feature type="region of interest" description="Disordered" evidence="1">
    <location>
        <begin position="108"/>
        <end position="218"/>
    </location>
</feature>
<feature type="compositionally biased region" description="Low complexity" evidence="1">
    <location>
        <begin position="135"/>
        <end position="149"/>
    </location>
</feature>
<evidence type="ECO:0000256" key="1">
    <source>
        <dbReference type="SAM" id="MobiDB-lite"/>
    </source>
</evidence>
<feature type="domain" description="LysM" evidence="2">
    <location>
        <begin position="21"/>
        <end position="66"/>
    </location>
</feature>
<sequence>MGEIEELRDDGVESPSEPAFRMHRVSSLDSLAGLAIKYGVTIIDIQRANGGALTDQTMFARGTVRIPRAHLGPGPPLPGGGGTTGPMEPSPAQRAAMTPALAALRDHYGTNPKSELGSEGRAGGDGDAAQSAFGSSSSRKTLSRASSSSGGEIAMTHRPSSGRDGSVGPSVADNEERMRALGLGGSGFQHGRSKPLMSPPPAKAKASSSGPASGSGSSGSVMGFFDKMKKLANTPAMASSAASAGVGMKAAAAVASQRIDTGLREIGGPGLRKSSSLPAGRKGKGD</sequence>